<evidence type="ECO:0000313" key="6">
    <source>
        <dbReference type="Proteomes" id="UP000276215"/>
    </source>
</evidence>
<dbReference type="PANTHER" id="PTHR21661:SF35">
    <property type="entry name" value="EPOXIDE HYDROLASE"/>
    <property type="match status" value="1"/>
</dbReference>
<evidence type="ECO:0000259" key="4">
    <source>
        <dbReference type="Pfam" id="PF00561"/>
    </source>
</evidence>
<dbReference type="PRINTS" id="PR00412">
    <property type="entry name" value="EPOXHYDRLASE"/>
</dbReference>
<feature type="active site" description="Proton acceptor" evidence="3">
    <location>
        <position position="272"/>
    </location>
</feature>
<organism evidence="5 6">
    <name type="scientific">Choiromyces venosus 120613-1</name>
    <dbReference type="NCBI Taxonomy" id="1336337"/>
    <lineage>
        <taxon>Eukaryota</taxon>
        <taxon>Fungi</taxon>
        <taxon>Dikarya</taxon>
        <taxon>Ascomycota</taxon>
        <taxon>Pezizomycotina</taxon>
        <taxon>Pezizomycetes</taxon>
        <taxon>Pezizales</taxon>
        <taxon>Tuberaceae</taxon>
        <taxon>Choiromyces</taxon>
    </lineage>
</organism>
<dbReference type="Pfam" id="PF00561">
    <property type="entry name" value="Abhydrolase_1"/>
    <property type="match status" value="1"/>
</dbReference>
<name>A0A3N4K2V9_9PEZI</name>
<evidence type="ECO:0000256" key="3">
    <source>
        <dbReference type="PIRSR" id="PIRSR001112-1"/>
    </source>
</evidence>
<proteinExistence type="inferred from homology"/>
<keyword evidence="6" id="KW-1185">Reference proteome</keyword>
<dbReference type="OrthoDB" id="7130006at2759"/>
<dbReference type="InterPro" id="IPR029058">
    <property type="entry name" value="AB_hydrolase_fold"/>
</dbReference>
<dbReference type="InterPro" id="IPR000073">
    <property type="entry name" value="AB_hydrolase_1"/>
</dbReference>
<accession>A0A3N4K2V9</accession>
<dbReference type="Proteomes" id="UP000276215">
    <property type="component" value="Unassembled WGS sequence"/>
</dbReference>
<gene>
    <name evidence="5" type="ORF">L873DRAFT_1800632</name>
</gene>
<dbReference type="STRING" id="1336337.A0A3N4K2V9"/>
<dbReference type="GO" id="GO:0004301">
    <property type="term" value="F:epoxide hydrolase activity"/>
    <property type="evidence" value="ECO:0007669"/>
    <property type="project" value="TreeGrafter"/>
</dbReference>
<feature type="active site" description="Proton donor" evidence="3">
    <location>
        <position position="218"/>
    </location>
</feature>
<reference evidence="5 6" key="1">
    <citation type="journal article" date="2018" name="Nat. Ecol. Evol.">
        <title>Pezizomycetes genomes reveal the molecular basis of ectomycorrhizal truffle lifestyle.</title>
        <authorList>
            <person name="Murat C."/>
            <person name="Payen T."/>
            <person name="Noel B."/>
            <person name="Kuo A."/>
            <person name="Morin E."/>
            <person name="Chen J."/>
            <person name="Kohler A."/>
            <person name="Krizsan K."/>
            <person name="Balestrini R."/>
            <person name="Da Silva C."/>
            <person name="Montanini B."/>
            <person name="Hainaut M."/>
            <person name="Levati E."/>
            <person name="Barry K.W."/>
            <person name="Belfiori B."/>
            <person name="Cichocki N."/>
            <person name="Clum A."/>
            <person name="Dockter R.B."/>
            <person name="Fauchery L."/>
            <person name="Guy J."/>
            <person name="Iotti M."/>
            <person name="Le Tacon F."/>
            <person name="Lindquist E.A."/>
            <person name="Lipzen A."/>
            <person name="Malagnac F."/>
            <person name="Mello A."/>
            <person name="Molinier V."/>
            <person name="Miyauchi S."/>
            <person name="Poulain J."/>
            <person name="Riccioni C."/>
            <person name="Rubini A."/>
            <person name="Sitrit Y."/>
            <person name="Splivallo R."/>
            <person name="Traeger S."/>
            <person name="Wang M."/>
            <person name="Zifcakova L."/>
            <person name="Wipf D."/>
            <person name="Zambonelli A."/>
            <person name="Paolocci F."/>
            <person name="Nowrousian M."/>
            <person name="Ottonello S."/>
            <person name="Baldrian P."/>
            <person name="Spatafora J.W."/>
            <person name="Henrissat B."/>
            <person name="Nagy L.G."/>
            <person name="Aury J.M."/>
            <person name="Wincker P."/>
            <person name="Grigoriev I.V."/>
            <person name="Bonfante P."/>
            <person name="Martin F.M."/>
        </authorList>
    </citation>
    <scope>NUCLEOTIDE SEQUENCE [LARGE SCALE GENOMIC DNA]</scope>
    <source>
        <strain evidence="5 6">120613-1</strain>
    </source>
</reference>
<evidence type="ECO:0000256" key="2">
    <source>
        <dbReference type="ARBA" id="ARBA00022801"/>
    </source>
</evidence>
<evidence type="ECO:0000256" key="1">
    <source>
        <dbReference type="ARBA" id="ARBA00010088"/>
    </source>
</evidence>
<dbReference type="InterPro" id="IPR016292">
    <property type="entry name" value="Epoxide_hydrolase"/>
</dbReference>
<dbReference type="SUPFAM" id="SSF53474">
    <property type="entry name" value="alpha/beta-Hydrolases"/>
    <property type="match status" value="1"/>
</dbReference>
<keyword evidence="2 5" id="KW-0378">Hydrolase</keyword>
<dbReference type="InterPro" id="IPR000639">
    <property type="entry name" value="Epox_hydrolase-like"/>
</dbReference>
<dbReference type="EMBL" id="ML120362">
    <property type="protein sequence ID" value="RPB03532.1"/>
    <property type="molecule type" value="Genomic_DNA"/>
</dbReference>
<evidence type="ECO:0000313" key="5">
    <source>
        <dbReference type="EMBL" id="RPB03532.1"/>
    </source>
</evidence>
<dbReference type="PANTHER" id="PTHR21661">
    <property type="entry name" value="EPOXIDE HYDROLASE 1-RELATED"/>
    <property type="match status" value="1"/>
</dbReference>
<dbReference type="GO" id="GO:0097176">
    <property type="term" value="P:epoxide metabolic process"/>
    <property type="evidence" value="ECO:0007669"/>
    <property type="project" value="TreeGrafter"/>
</dbReference>
<feature type="active site" description="Nucleophile" evidence="3">
    <location>
        <position position="78"/>
    </location>
</feature>
<dbReference type="AlphaFoldDB" id="A0A3N4K2V9"/>
<dbReference type="Gene3D" id="3.40.50.1820">
    <property type="entry name" value="alpha/beta hydrolase"/>
    <property type="match status" value="1"/>
</dbReference>
<comment type="similarity">
    <text evidence="1">Belongs to the peptidase S33 family.</text>
</comment>
<sequence length="334" mass="37507">MVHGWPGSFWEFSKIIEPLANPPDTGMPAFNVVVPSIPGYAFSDGPKKPGFGAKKIAEAMDKLMKKLGYEHYVAQGGDWGYLICRYLAIQYPKNVRAIHINLLWVKPPTLSSHPIKFLKLSFAMASNGKFPGGYTPEEVTGLKSTKKFDIEEMGYQAIHKTKPMTLAYGLTDSPVGLLAWMREKMHSWTDNYPWTNDEVLTWFMLYWTPGPHQATRLYKEAAAHEIEEGTSKWSNVPMGFSSFPKEIFMPPSDWANMLHPLKFYRKHNSGGHFAAWEKPEELMNDVRDFFKEIVGKDKVLQAHIQRQHSVSASNGIAAAATVNTPLVAATTNGA</sequence>
<protein>
    <submittedName>
        <fullName evidence="5">Alpha/beta-hydrolase</fullName>
    </submittedName>
</protein>
<dbReference type="PIRSF" id="PIRSF001112">
    <property type="entry name" value="Epoxide_hydrolase"/>
    <property type="match status" value="1"/>
</dbReference>
<feature type="domain" description="AB hydrolase-1" evidence="4">
    <location>
        <begin position="1"/>
        <end position="100"/>
    </location>
</feature>